<reference evidence="1" key="1">
    <citation type="journal article" date="2014" name="Front. Microbiol.">
        <title>High frequency of phylogenetically diverse reductive dehalogenase-homologous genes in deep subseafloor sedimentary metagenomes.</title>
        <authorList>
            <person name="Kawai M."/>
            <person name="Futagami T."/>
            <person name="Toyoda A."/>
            <person name="Takaki Y."/>
            <person name="Nishi S."/>
            <person name="Hori S."/>
            <person name="Arai W."/>
            <person name="Tsubouchi T."/>
            <person name="Morono Y."/>
            <person name="Uchiyama I."/>
            <person name="Ito T."/>
            <person name="Fujiyama A."/>
            <person name="Inagaki F."/>
            <person name="Takami H."/>
        </authorList>
    </citation>
    <scope>NUCLEOTIDE SEQUENCE</scope>
    <source>
        <strain evidence="1">Expedition CK06-06</strain>
    </source>
</reference>
<organism evidence="1">
    <name type="scientific">marine sediment metagenome</name>
    <dbReference type="NCBI Taxonomy" id="412755"/>
    <lineage>
        <taxon>unclassified sequences</taxon>
        <taxon>metagenomes</taxon>
        <taxon>ecological metagenomes</taxon>
    </lineage>
</organism>
<dbReference type="EMBL" id="BARW01036533">
    <property type="protein sequence ID" value="GAJ18620.1"/>
    <property type="molecule type" value="Genomic_DNA"/>
</dbReference>
<dbReference type="AlphaFoldDB" id="X1VZK6"/>
<sequence>MANVVLTPIQELPPGRVSEIRNKAIAQVVALAAKELSLSPGELLVRDIRPFSDLGFGNNLDYMATVTSTDVWGTMKDTDAYVLTPATPGVYCDAIPDGSAMADQRYICIYGVRDMRTSVLGAAGGLP</sequence>
<feature type="non-terminal residue" evidence="1">
    <location>
        <position position="127"/>
    </location>
</feature>
<accession>X1VZK6</accession>
<comment type="caution">
    <text evidence="1">The sequence shown here is derived from an EMBL/GenBank/DDBJ whole genome shotgun (WGS) entry which is preliminary data.</text>
</comment>
<evidence type="ECO:0000313" key="1">
    <source>
        <dbReference type="EMBL" id="GAJ18620.1"/>
    </source>
</evidence>
<gene>
    <name evidence="1" type="ORF">S12H4_56681</name>
</gene>
<proteinExistence type="predicted"/>
<name>X1VZK6_9ZZZZ</name>
<protein>
    <submittedName>
        <fullName evidence="1">Uncharacterized protein</fullName>
    </submittedName>
</protein>